<dbReference type="Gene3D" id="2.40.420.20">
    <property type="match status" value="1"/>
</dbReference>
<feature type="coiled-coil region" evidence="2">
    <location>
        <begin position="157"/>
        <end position="184"/>
    </location>
</feature>
<dbReference type="PANTHER" id="PTHR30469:SF29">
    <property type="entry name" value="BLR2860 PROTEIN"/>
    <property type="match status" value="1"/>
</dbReference>
<evidence type="ECO:0000313" key="7">
    <source>
        <dbReference type="Proteomes" id="UP000199541"/>
    </source>
</evidence>
<dbReference type="Pfam" id="PF25973">
    <property type="entry name" value="BSH_CzcB"/>
    <property type="match status" value="1"/>
</dbReference>
<comment type="caution">
    <text evidence="5">The sequence shown here is derived from an EMBL/GenBank/DDBJ whole genome shotgun (WGS) entry which is preliminary data.</text>
</comment>
<gene>
    <name evidence="5" type="ORF">GCM10008024_00070</name>
    <name evidence="6" type="ORF">SAMN05444006_104210</name>
</gene>
<dbReference type="AlphaFoldDB" id="A0AAN4UN68"/>
<sequence>MPGHIRYHRLAALVVLVVAGAWVATGKFSAVGSEEARAAQKSPAPAAAGSAAGGAQDLPTVAVTAPVYEDHSREIVISGATAPDKATTLAARAAGIIHALPVRKGARIAKGALVMRLEGPEFAANVATAEALLAQRRRELSVAEKLNKSGNTSDTALTAARSALAAAEAQLSQAKAAADRLELSAPFDGVVGDVPVELGEWVQAGTPIAKLLSLDPIVVKAEVSETDIGLIHVGSKAQVRLIDGRRLQGKVRFVAAEASAKTRTFPVEVALSNPGGQIPAGMTAELTLFAPPVQAISVRRSVITLSGDGTLGVRAVGPDDVVKFIPVKLIDDTPDGLIITGVPRGMRVIVSGQDMVKDGARVTAVAQPAGKPLE</sequence>
<feature type="domain" description="CzcB-like barrel-sandwich hybrid" evidence="4">
    <location>
        <begin position="88"/>
        <end position="208"/>
    </location>
</feature>
<dbReference type="Gene3D" id="2.40.50.100">
    <property type="match status" value="1"/>
</dbReference>
<dbReference type="InterPro" id="IPR058792">
    <property type="entry name" value="Beta-barrel_RND_2"/>
</dbReference>
<comment type="similarity">
    <text evidence="1">Belongs to the membrane fusion protein (MFP) (TC 8.A.1) family.</text>
</comment>
<dbReference type="GO" id="GO:1990281">
    <property type="term" value="C:efflux pump complex"/>
    <property type="evidence" value="ECO:0007669"/>
    <property type="project" value="TreeGrafter"/>
</dbReference>
<dbReference type="Gene3D" id="2.40.30.170">
    <property type="match status" value="1"/>
</dbReference>
<dbReference type="Gene3D" id="1.10.287.470">
    <property type="entry name" value="Helix hairpin bin"/>
    <property type="match status" value="1"/>
</dbReference>
<protein>
    <submittedName>
        <fullName evidence="5">Hemolysin D</fullName>
    </submittedName>
    <submittedName>
        <fullName evidence="6">Membrane fusion protein, multidrug efflux system</fullName>
    </submittedName>
</protein>
<reference evidence="5" key="1">
    <citation type="journal article" date="2014" name="Int. J. Syst. Evol. Microbiol.">
        <title>Complete genome sequence of Corynebacterium casei LMG S-19264T (=DSM 44701T), isolated from a smear-ripened cheese.</title>
        <authorList>
            <consortium name="US DOE Joint Genome Institute (JGI-PGF)"/>
            <person name="Walter F."/>
            <person name="Albersmeier A."/>
            <person name="Kalinowski J."/>
            <person name="Ruckert C."/>
        </authorList>
    </citation>
    <scope>NUCLEOTIDE SEQUENCE</scope>
    <source>
        <strain evidence="5">CGMCC 1.10859</strain>
    </source>
</reference>
<keyword evidence="2" id="KW-0175">Coiled coil</keyword>
<evidence type="ECO:0000313" key="6">
    <source>
        <dbReference type="EMBL" id="SDW54745.1"/>
    </source>
</evidence>
<evidence type="ECO:0000313" key="8">
    <source>
        <dbReference type="Proteomes" id="UP000634647"/>
    </source>
</evidence>
<evidence type="ECO:0000259" key="4">
    <source>
        <dbReference type="Pfam" id="PF25973"/>
    </source>
</evidence>
<name>A0AAN4UN68_9RHOB</name>
<dbReference type="Proteomes" id="UP000634647">
    <property type="component" value="Unassembled WGS sequence"/>
</dbReference>
<dbReference type="PANTHER" id="PTHR30469">
    <property type="entry name" value="MULTIDRUG RESISTANCE PROTEIN MDTA"/>
    <property type="match status" value="1"/>
</dbReference>
<organism evidence="5 8">
    <name type="scientific">Allgaiera indica</name>
    <dbReference type="NCBI Taxonomy" id="765699"/>
    <lineage>
        <taxon>Bacteria</taxon>
        <taxon>Pseudomonadati</taxon>
        <taxon>Pseudomonadota</taxon>
        <taxon>Alphaproteobacteria</taxon>
        <taxon>Rhodobacterales</taxon>
        <taxon>Paracoccaceae</taxon>
        <taxon>Allgaiera</taxon>
    </lineage>
</organism>
<keyword evidence="7" id="KW-1185">Reference proteome</keyword>
<evidence type="ECO:0000259" key="3">
    <source>
        <dbReference type="Pfam" id="PF25954"/>
    </source>
</evidence>
<accession>A0AAN4UN68</accession>
<dbReference type="Pfam" id="PF25954">
    <property type="entry name" value="Beta-barrel_RND_2"/>
    <property type="match status" value="1"/>
</dbReference>
<proteinExistence type="inferred from homology"/>
<feature type="domain" description="CusB-like beta-barrel" evidence="3">
    <location>
        <begin position="219"/>
        <end position="288"/>
    </location>
</feature>
<dbReference type="GO" id="GO:0015562">
    <property type="term" value="F:efflux transmembrane transporter activity"/>
    <property type="evidence" value="ECO:0007669"/>
    <property type="project" value="TreeGrafter"/>
</dbReference>
<dbReference type="EMBL" id="FNOB01000004">
    <property type="protein sequence ID" value="SDW54745.1"/>
    <property type="molecule type" value="Genomic_DNA"/>
</dbReference>
<evidence type="ECO:0000313" key="5">
    <source>
        <dbReference type="EMBL" id="GHD98062.1"/>
    </source>
</evidence>
<dbReference type="EMBL" id="BNAB01000001">
    <property type="protein sequence ID" value="GHD98062.1"/>
    <property type="molecule type" value="Genomic_DNA"/>
</dbReference>
<dbReference type="InterPro" id="IPR058647">
    <property type="entry name" value="BSH_CzcB-like"/>
</dbReference>
<reference evidence="6 7" key="2">
    <citation type="submission" date="2016-10" db="EMBL/GenBank/DDBJ databases">
        <authorList>
            <person name="Varghese N."/>
            <person name="Submissions S."/>
        </authorList>
    </citation>
    <scope>NUCLEOTIDE SEQUENCE [LARGE SCALE GENOMIC DNA]</scope>
    <source>
        <strain evidence="6 7">DSM 24802</strain>
    </source>
</reference>
<evidence type="ECO:0000256" key="1">
    <source>
        <dbReference type="ARBA" id="ARBA00009477"/>
    </source>
</evidence>
<dbReference type="InterPro" id="IPR006143">
    <property type="entry name" value="RND_pump_MFP"/>
</dbReference>
<dbReference type="NCBIfam" id="TIGR01730">
    <property type="entry name" value="RND_mfp"/>
    <property type="match status" value="1"/>
</dbReference>
<evidence type="ECO:0000256" key="2">
    <source>
        <dbReference type="SAM" id="Coils"/>
    </source>
</evidence>
<dbReference type="RefSeq" id="WP_035842990.1">
    <property type="nucleotide sequence ID" value="NZ_BNAB01000001.1"/>
</dbReference>
<dbReference type="SUPFAM" id="SSF111369">
    <property type="entry name" value="HlyD-like secretion proteins"/>
    <property type="match status" value="1"/>
</dbReference>
<reference evidence="5" key="3">
    <citation type="submission" date="2023-06" db="EMBL/GenBank/DDBJ databases">
        <authorList>
            <person name="Sun Q."/>
            <person name="Zhou Y."/>
        </authorList>
    </citation>
    <scope>NUCLEOTIDE SEQUENCE</scope>
    <source>
        <strain evidence="5">CGMCC 1.10859</strain>
    </source>
</reference>
<dbReference type="Proteomes" id="UP000199541">
    <property type="component" value="Unassembled WGS sequence"/>
</dbReference>